<reference evidence="1 2" key="1">
    <citation type="submission" date="2021-02" db="EMBL/GenBank/DDBJ databases">
        <title>De Novo genome assembly of isolated myxobacteria.</title>
        <authorList>
            <person name="Stevens D.C."/>
        </authorList>
    </citation>
    <scope>NUCLEOTIDE SEQUENCE [LARGE SCALE GENOMIC DNA]</scope>
    <source>
        <strain evidence="2">SCPEA02</strain>
    </source>
</reference>
<accession>A0ABX7NNN3</accession>
<evidence type="ECO:0000313" key="2">
    <source>
        <dbReference type="Proteomes" id="UP000662747"/>
    </source>
</evidence>
<sequence length="63" mass="7002">MAASQDVELAALLSLRIKVIVEEGALFYDTSQPESERRTFAASSSCYEYEDEAYEGDVVFSRG</sequence>
<dbReference type="Proteomes" id="UP000662747">
    <property type="component" value="Chromosome"/>
</dbReference>
<dbReference type="EMBL" id="CP071090">
    <property type="protein sequence ID" value="QSQ20283.1"/>
    <property type="molecule type" value="Genomic_DNA"/>
</dbReference>
<name>A0ABX7NNN3_9BACT</name>
<evidence type="ECO:0000313" key="1">
    <source>
        <dbReference type="EMBL" id="QSQ20283.1"/>
    </source>
</evidence>
<organism evidence="1 2">
    <name type="scientific">Pyxidicoccus parkwayensis</name>
    <dbReference type="NCBI Taxonomy" id="2813578"/>
    <lineage>
        <taxon>Bacteria</taxon>
        <taxon>Pseudomonadati</taxon>
        <taxon>Myxococcota</taxon>
        <taxon>Myxococcia</taxon>
        <taxon>Myxococcales</taxon>
        <taxon>Cystobacterineae</taxon>
        <taxon>Myxococcaceae</taxon>
        <taxon>Pyxidicoccus</taxon>
    </lineage>
</organism>
<protein>
    <submittedName>
        <fullName evidence="1">Uncharacterized protein</fullName>
    </submittedName>
</protein>
<keyword evidence="2" id="KW-1185">Reference proteome</keyword>
<gene>
    <name evidence="1" type="ORF">JY651_34195</name>
</gene>
<proteinExistence type="predicted"/>
<dbReference type="RefSeq" id="WP_206721863.1">
    <property type="nucleotide sequence ID" value="NZ_CP071090.1"/>
</dbReference>